<dbReference type="Proteomes" id="UP000292052">
    <property type="component" value="Unassembled WGS sequence"/>
</dbReference>
<organism evidence="1 2">
    <name type="scientific">Asbolus verrucosus</name>
    <name type="common">Desert ironclad beetle</name>
    <dbReference type="NCBI Taxonomy" id="1661398"/>
    <lineage>
        <taxon>Eukaryota</taxon>
        <taxon>Metazoa</taxon>
        <taxon>Ecdysozoa</taxon>
        <taxon>Arthropoda</taxon>
        <taxon>Hexapoda</taxon>
        <taxon>Insecta</taxon>
        <taxon>Pterygota</taxon>
        <taxon>Neoptera</taxon>
        <taxon>Endopterygota</taxon>
        <taxon>Coleoptera</taxon>
        <taxon>Polyphaga</taxon>
        <taxon>Cucujiformia</taxon>
        <taxon>Tenebrionidae</taxon>
        <taxon>Pimeliinae</taxon>
        <taxon>Asbolus</taxon>
    </lineage>
</organism>
<proteinExistence type="predicted"/>
<dbReference type="EMBL" id="QDEB01085456">
    <property type="protein sequence ID" value="RZC33810.1"/>
    <property type="molecule type" value="Genomic_DNA"/>
</dbReference>
<dbReference type="OrthoDB" id="6817932at2759"/>
<comment type="caution">
    <text evidence="1">The sequence shown here is derived from an EMBL/GenBank/DDBJ whole genome shotgun (WGS) entry which is preliminary data.</text>
</comment>
<gene>
    <name evidence="1" type="ORF">BDFB_001807</name>
</gene>
<reference evidence="1 2" key="1">
    <citation type="submission" date="2017-03" db="EMBL/GenBank/DDBJ databases">
        <title>Genome of the blue death feigning beetle - Asbolus verrucosus.</title>
        <authorList>
            <person name="Rider S.D."/>
        </authorList>
    </citation>
    <scope>NUCLEOTIDE SEQUENCE [LARGE SCALE GENOMIC DNA]</scope>
    <source>
        <strain evidence="1">Butters</strain>
        <tissue evidence="1">Head and leg muscle</tissue>
    </source>
</reference>
<dbReference type="AlphaFoldDB" id="A0A482VM02"/>
<evidence type="ECO:0000313" key="2">
    <source>
        <dbReference type="Proteomes" id="UP000292052"/>
    </source>
</evidence>
<evidence type="ECO:0000313" key="1">
    <source>
        <dbReference type="EMBL" id="RZC33810.1"/>
    </source>
</evidence>
<keyword evidence="2" id="KW-1185">Reference proteome</keyword>
<name>A0A482VM02_ASBVE</name>
<accession>A0A482VM02</accession>
<feature type="non-terminal residue" evidence="1">
    <location>
        <position position="1"/>
    </location>
</feature>
<sequence>YRILIQISPTSYEIADPKRPTENLGKYHAPTLKPFIGPMDSLEVPIVPIHRRGCPRKHKPVQNQ</sequence>
<protein>
    <submittedName>
        <fullName evidence="1">Uncharacterized protein</fullName>
    </submittedName>
</protein>